<dbReference type="PRINTS" id="PR00164">
    <property type="entry name" value="ABC2TRNSPORT"/>
</dbReference>
<dbReference type="AlphaFoldDB" id="A0AAD8DQV3"/>
<dbReference type="PROSITE" id="PS00211">
    <property type="entry name" value="ABC_TRANSPORTER_1"/>
    <property type="match status" value="1"/>
</dbReference>
<feature type="transmembrane region" description="Helical" evidence="8">
    <location>
        <begin position="402"/>
        <end position="424"/>
    </location>
</feature>
<comment type="subcellular location">
    <subcellularLocation>
        <location evidence="1">Membrane</location>
        <topology evidence="1">Multi-pass membrane protein</topology>
    </subcellularLocation>
</comment>
<gene>
    <name evidence="11" type="ORF">PYW07_010286</name>
</gene>
<feature type="domain" description="ABC transmembrane type-2" evidence="10">
    <location>
        <begin position="543"/>
        <end position="779"/>
    </location>
</feature>
<keyword evidence="12" id="KW-1185">Reference proteome</keyword>
<feature type="region of interest" description="Disordered" evidence="7">
    <location>
        <begin position="1"/>
        <end position="38"/>
    </location>
</feature>
<feature type="transmembrane region" description="Helical" evidence="8">
    <location>
        <begin position="585"/>
        <end position="609"/>
    </location>
</feature>
<keyword evidence="5 8" id="KW-1133">Transmembrane helix</keyword>
<proteinExistence type="predicted"/>
<sequence>MAQPTELRSERVKQMFSWTTAETSPPSPMGDAKESKMSQIQFSPPFEKQESSVWQKRQQAVCVRHAFKDYGSKKRPNHVLSNLNMTVAKGTIYGLLGASGCGKTTLLSCIVGRRKLNSGEIWVLGGKPGTKGSGVPGKRVGYMPQEIALYGEFTIKETMMYFGWIFGMETREIVERLRFLLDFLDLPSENRMVKNLSGGQQRRVSFAVALMHDPELLILDEPTVGVDPLLRQSIWTHLVRITSSGDKTVIITTHYIEEARQAHCIGLMRSGRLLAEESPQALLQMYSCISLEDVFLKLSRKQGQANQVVELNVTGGALGHKMSKREEAPYAAEDAQVVGLVFHQSKEVLIVDHGAGSNGDIPGKVTDVTPDCEDCGDCLNFTSRGKIKALIQKNFLRMWRNIGVMLFIFVLPVMQVILFCLAIGRDPSGLKLAIVNDDVRIIDGYCPYNASCSMKNLSCRYLDNLNNHTVKEYYADLTAALKAVEDGQAWGALYFNENYTDSLVARLALADTADNETITSSEVQVWLDMSNQQIGLMLNRDIQFSYRDFAKDLLQTCKYNPKLGDIPIDFMDPIYGNKNPSFTDFVAPGVILTIVFFLAVALTSSALIVERMEGLLDRSWVAGVSPGEILFSHVVTQFVVMCGQTALVLIFMITVFGVKNNGNIVFVIMLTLLQGLCGMCFGFVISAACELERNAIQLALGSFYPTLLLSGVIWPIEGMPWVLRYVSLCLPLTLATNSLRSILTRGWPITDPEVYMGFVSTLAWIALFLIVTLTILKFKRN</sequence>
<dbReference type="GO" id="GO:0043190">
    <property type="term" value="C:ATP-binding cassette (ABC) transporter complex"/>
    <property type="evidence" value="ECO:0007669"/>
    <property type="project" value="InterPro"/>
</dbReference>
<dbReference type="SMART" id="SM00382">
    <property type="entry name" value="AAA"/>
    <property type="match status" value="1"/>
</dbReference>
<keyword evidence="3" id="KW-0547">Nucleotide-binding</keyword>
<dbReference type="PANTHER" id="PTHR43038:SF3">
    <property type="entry name" value="ABC TRANSPORTER G FAMILY MEMBER 20 ISOFORM X1"/>
    <property type="match status" value="1"/>
</dbReference>
<dbReference type="PROSITE" id="PS50893">
    <property type="entry name" value="ABC_TRANSPORTER_2"/>
    <property type="match status" value="1"/>
</dbReference>
<organism evidence="11 12">
    <name type="scientific">Mythimna separata</name>
    <name type="common">Oriental armyworm</name>
    <name type="synonym">Pseudaletia separata</name>
    <dbReference type="NCBI Taxonomy" id="271217"/>
    <lineage>
        <taxon>Eukaryota</taxon>
        <taxon>Metazoa</taxon>
        <taxon>Ecdysozoa</taxon>
        <taxon>Arthropoda</taxon>
        <taxon>Hexapoda</taxon>
        <taxon>Insecta</taxon>
        <taxon>Pterygota</taxon>
        <taxon>Neoptera</taxon>
        <taxon>Endopterygota</taxon>
        <taxon>Lepidoptera</taxon>
        <taxon>Glossata</taxon>
        <taxon>Ditrysia</taxon>
        <taxon>Noctuoidea</taxon>
        <taxon>Noctuidae</taxon>
        <taxon>Noctuinae</taxon>
        <taxon>Hadenini</taxon>
        <taxon>Mythimna</taxon>
    </lineage>
</organism>
<dbReference type="SUPFAM" id="SSF52540">
    <property type="entry name" value="P-loop containing nucleoside triphosphate hydrolases"/>
    <property type="match status" value="1"/>
</dbReference>
<evidence type="ECO:0000256" key="3">
    <source>
        <dbReference type="ARBA" id="ARBA00022741"/>
    </source>
</evidence>
<protein>
    <recommendedName>
        <fullName evidence="13">ABC transporter G family member 23</fullName>
    </recommendedName>
</protein>
<evidence type="ECO:0000256" key="4">
    <source>
        <dbReference type="ARBA" id="ARBA00022840"/>
    </source>
</evidence>
<dbReference type="InterPro" id="IPR027417">
    <property type="entry name" value="P-loop_NTPase"/>
</dbReference>
<dbReference type="EMBL" id="JARGEI010000018">
    <property type="protein sequence ID" value="KAJ8715804.1"/>
    <property type="molecule type" value="Genomic_DNA"/>
</dbReference>
<dbReference type="InterPro" id="IPR000412">
    <property type="entry name" value="ABC_2_transport"/>
</dbReference>
<evidence type="ECO:0008006" key="13">
    <source>
        <dbReference type="Google" id="ProtNLM"/>
    </source>
</evidence>
<dbReference type="Pfam" id="PF00005">
    <property type="entry name" value="ABC_tran"/>
    <property type="match status" value="1"/>
</dbReference>
<accession>A0AAD8DQV3</accession>
<dbReference type="GO" id="GO:0005524">
    <property type="term" value="F:ATP binding"/>
    <property type="evidence" value="ECO:0007669"/>
    <property type="project" value="UniProtKB-KW"/>
</dbReference>
<name>A0AAD8DQV3_MYTSE</name>
<reference evidence="11" key="1">
    <citation type="submission" date="2023-03" db="EMBL/GenBank/DDBJ databases">
        <title>Chromosome-level genomes of two armyworms, Mythimna separata and Mythimna loreyi, provide insights into the biosynthesis and reception of sex pheromones.</title>
        <authorList>
            <person name="Zhao H."/>
        </authorList>
    </citation>
    <scope>NUCLEOTIDE SEQUENCE</scope>
    <source>
        <strain evidence="11">BeijingLab</strain>
        <tissue evidence="11">Pupa</tissue>
    </source>
</reference>
<dbReference type="InterPro" id="IPR003593">
    <property type="entry name" value="AAA+_ATPase"/>
</dbReference>
<dbReference type="CDD" id="cd03230">
    <property type="entry name" value="ABC_DR_subfamily_A"/>
    <property type="match status" value="1"/>
</dbReference>
<evidence type="ECO:0000313" key="12">
    <source>
        <dbReference type="Proteomes" id="UP001231518"/>
    </source>
</evidence>
<evidence type="ECO:0000256" key="8">
    <source>
        <dbReference type="SAM" id="Phobius"/>
    </source>
</evidence>
<evidence type="ECO:0000256" key="2">
    <source>
        <dbReference type="ARBA" id="ARBA00022692"/>
    </source>
</evidence>
<comment type="caution">
    <text evidence="11">The sequence shown here is derived from an EMBL/GenBank/DDBJ whole genome shotgun (WGS) entry which is preliminary data.</text>
</comment>
<dbReference type="Pfam" id="PF12698">
    <property type="entry name" value="ABC2_membrane_3"/>
    <property type="match status" value="1"/>
</dbReference>
<feature type="transmembrane region" description="Helical" evidence="8">
    <location>
        <begin position="664"/>
        <end position="688"/>
    </location>
</feature>
<dbReference type="Proteomes" id="UP001231518">
    <property type="component" value="Chromosome 24"/>
</dbReference>
<evidence type="ECO:0000256" key="5">
    <source>
        <dbReference type="ARBA" id="ARBA00022989"/>
    </source>
</evidence>
<evidence type="ECO:0000256" key="7">
    <source>
        <dbReference type="SAM" id="MobiDB-lite"/>
    </source>
</evidence>
<dbReference type="PANTHER" id="PTHR43038">
    <property type="entry name" value="ATP-BINDING CASSETTE, SUB-FAMILY H, MEMBER 1"/>
    <property type="match status" value="1"/>
</dbReference>
<feature type="transmembrane region" description="Helical" evidence="8">
    <location>
        <begin position="629"/>
        <end position="652"/>
    </location>
</feature>
<feature type="transmembrane region" description="Helical" evidence="8">
    <location>
        <begin position="755"/>
        <end position="776"/>
    </location>
</feature>
<dbReference type="InterPro" id="IPR003439">
    <property type="entry name" value="ABC_transporter-like_ATP-bd"/>
</dbReference>
<dbReference type="GO" id="GO:0140359">
    <property type="term" value="F:ABC-type transporter activity"/>
    <property type="evidence" value="ECO:0007669"/>
    <property type="project" value="InterPro"/>
</dbReference>
<dbReference type="Gene3D" id="3.40.50.300">
    <property type="entry name" value="P-loop containing nucleotide triphosphate hydrolases"/>
    <property type="match status" value="1"/>
</dbReference>
<evidence type="ECO:0000313" key="11">
    <source>
        <dbReference type="EMBL" id="KAJ8715804.1"/>
    </source>
</evidence>
<evidence type="ECO:0000259" key="9">
    <source>
        <dbReference type="PROSITE" id="PS50893"/>
    </source>
</evidence>
<evidence type="ECO:0000259" key="10">
    <source>
        <dbReference type="PROSITE" id="PS51012"/>
    </source>
</evidence>
<dbReference type="InterPro" id="IPR017871">
    <property type="entry name" value="ABC_transporter-like_CS"/>
</dbReference>
<feature type="domain" description="ABC transporter" evidence="9">
    <location>
        <begin position="61"/>
        <end position="295"/>
    </location>
</feature>
<dbReference type="InterPro" id="IPR047817">
    <property type="entry name" value="ABC2_TM_bact-type"/>
</dbReference>
<dbReference type="PROSITE" id="PS51012">
    <property type="entry name" value="ABC_TM2"/>
    <property type="match status" value="1"/>
</dbReference>
<feature type="transmembrane region" description="Helical" evidence="8">
    <location>
        <begin position="721"/>
        <end position="743"/>
    </location>
</feature>
<keyword evidence="2 8" id="KW-0812">Transmembrane</keyword>
<evidence type="ECO:0000256" key="6">
    <source>
        <dbReference type="ARBA" id="ARBA00023136"/>
    </source>
</evidence>
<keyword evidence="4" id="KW-0067">ATP-binding</keyword>
<dbReference type="InterPro" id="IPR013525">
    <property type="entry name" value="ABC2_TM"/>
</dbReference>
<dbReference type="GO" id="GO:0016887">
    <property type="term" value="F:ATP hydrolysis activity"/>
    <property type="evidence" value="ECO:0007669"/>
    <property type="project" value="InterPro"/>
</dbReference>
<keyword evidence="6 8" id="KW-0472">Membrane</keyword>
<feature type="transmembrane region" description="Helical" evidence="8">
    <location>
        <begin position="694"/>
        <end position="714"/>
    </location>
</feature>
<evidence type="ECO:0000256" key="1">
    <source>
        <dbReference type="ARBA" id="ARBA00004141"/>
    </source>
</evidence>